<evidence type="ECO:0000256" key="4">
    <source>
        <dbReference type="ARBA" id="ARBA00022553"/>
    </source>
</evidence>
<dbReference type="EC" id="2.7.13.3" evidence="3"/>
<comment type="subcellular location">
    <subcellularLocation>
        <location evidence="2">Membrane</location>
    </subcellularLocation>
</comment>
<evidence type="ECO:0000256" key="2">
    <source>
        <dbReference type="ARBA" id="ARBA00004370"/>
    </source>
</evidence>
<dbReference type="Gene3D" id="3.30.565.10">
    <property type="entry name" value="Histidine kinase-like ATPase, C-terminal domain"/>
    <property type="match status" value="1"/>
</dbReference>
<keyword evidence="8" id="KW-1133">Transmembrane helix</keyword>
<keyword evidence="8" id="KW-0812">Transmembrane</keyword>
<dbReference type="CDD" id="cd00075">
    <property type="entry name" value="HATPase"/>
    <property type="match status" value="1"/>
</dbReference>
<evidence type="ECO:0000313" key="10">
    <source>
        <dbReference type="EMBL" id="MCC5467222.1"/>
    </source>
</evidence>
<keyword evidence="4" id="KW-0597">Phosphoprotein</keyword>
<dbReference type="SUPFAM" id="SSF47384">
    <property type="entry name" value="Homodimeric domain of signal transducing histidine kinase"/>
    <property type="match status" value="1"/>
</dbReference>
<dbReference type="PRINTS" id="PR00344">
    <property type="entry name" value="BCTRLSENSOR"/>
</dbReference>
<evidence type="ECO:0000313" key="11">
    <source>
        <dbReference type="Proteomes" id="UP001165492"/>
    </source>
</evidence>
<evidence type="ECO:0000256" key="5">
    <source>
        <dbReference type="ARBA" id="ARBA00022679"/>
    </source>
</evidence>
<evidence type="ECO:0000256" key="3">
    <source>
        <dbReference type="ARBA" id="ARBA00012438"/>
    </source>
</evidence>
<keyword evidence="5" id="KW-0808">Transferase</keyword>
<name>A0ABS8HYM2_9FIRM</name>
<evidence type="ECO:0000259" key="9">
    <source>
        <dbReference type="PROSITE" id="PS50109"/>
    </source>
</evidence>
<dbReference type="InterPro" id="IPR003661">
    <property type="entry name" value="HisK_dim/P_dom"/>
</dbReference>
<evidence type="ECO:0000256" key="1">
    <source>
        <dbReference type="ARBA" id="ARBA00000085"/>
    </source>
</evidence>
<keyword evidence="11" id="KW-1185">Reference proteome</keyword>
<dbReference type="CDD" id="cd00082">
    <property type="entry name" value="HisKA"/>
    <property type="match status" value="1"/>
</dbReference>
<comment type="catalytic activity">
    <reaction evidence="1">
        <text>ATP + protein L-histidine = ADP + protein N-phospho-L-histidine.</text>
        <dbReference type="EC" id="2.7.13.3"/>
    </reaction>
</comment>
<dbReference type="Proteomes" id="UP001165492">
    <property type="component" value="Unassembled WGS sequence"/>
</dbReference>
<dbReference type="EMBL" id="JAJHJB010000029">
    <property type="protein sequence ID" value="MCC5467222.1"/>
    <property type="molecule type" value="Genomic_DNA"/>
</dbReference>
<dbReference type="SMART" id="SM00388">
    <property type="entry name" value="HisKA"/>
    <property type="match status" value="1"/>
</dbReference>
<evidence type="ECO:0000256" key="6">
    <source>
        <dbReference type="ARBA" id="ARBA00022777"/>
    </source>
</evidence>
<reference evidence="10" key="1">
    <citation type="submission" date="2021-11" db="EMBL/GenBank/DDBJ databases">
        <title>Description of a new species Pelosinus isolated from the bottom sediments of Lake Baikal.</title>
        <authorList>
            <person name="Zakharyuk A."/>
        </authorList>
    </citation>
    <scope>NUCLEOTIDE SEQUENCE</scope>
    <source>
        <strain evidence="10">Bkl1</strain>
    </source>
</reference>
<dbReference type="PROSITE" id="PS50109">
    <property type="entry name" value="HIS_KIN"/>
    <property type="match status" value="1"/>
</dbReference>
<sequence length="442" mass="50046">MFRKVMLKLTVLNSAVLLIVFIIYGIVIYIYIDNNLFKDIDSSMVEAITDFSDYNKVIFPQLQLQNDKFKSPYLEEQRRKPHPLFDLRILVVAEDVDGRILIPEPNEKINIEDITTLLANTSDGSPQSKTINGHDYRILSISYPADRYPTVRVGKAKIIAAKKIIAITVVDPEISMINRLMVIIMAGTASGFFVIIWAGHYLARRALVPIKASWDKQQQFVTDASHELRTPIAVIKTNTELLLHHPEHIIEEESVRIAGILKESTRMGNLVATLLTLARADSNQIEMNFRGVLLPDLLHDIIEQIQPIAEMKGIHIYTEFDPQIEVRGDRERLYQLFVILLDNAVKYTPAKGHITITSHINKGSVHVSVQDTGIGISKEDIPFIFERFYRGDKVRSCDDGGSGLGLAIAKWIIDKHRGKIRVDSIKGEGTKFYLQLPLEKKV</sequence>
<feature type="transmembrane region" description="Helical" evidence="8">
    <location>
        <begin position="180"/>
        <end position="203"/>
    </location>
</feature>
<dbReference type="InterPro" id="IPR050351">
    <property type="entry name" value="BphY/WalK/GraS-like"/>
</dbReference>
<evidence type="ECO:0000256" key="8">
    <source>
        <dbReference type="SAM" id="Phobius"/>
    </source>
</evidence>
<proteinExistence type="predicted"/>
<dbReference type="Gene3D" id="1.10.287.130">
    <property type="match status" value="1"/>
</dbReference>
<feature type="domain" description="Histidine kinase" evidence="9">
    <location>
        <begin position="223"/>
        <end position="440"/>
    </location>
</feature>
<dbReference type="InterPro" id="IPR036890">
    <property type="entry name" value="HATPase_C_sf"/>
</dbReference>
<dbReference type="SUPFAM" id="SSF55874">
    <property type="entry name" value="ATPase domain of HSP90 chaperone/DNA topoisomerase II/histidine kinase"/>
    <property type="match status" value="1"/>
</dbReference>
<protein>
    <recommendedName>
        <fullName evidence="3">histidine kinase</fullName>
        <ecNumber evidence="3">2.7.13.3</ecNumber>
    </recommendedName>
</protein>
<keyword evidence="8" id="KW-0472">Membrane</keyword>
<evidence type="ECO:0000256" key="7">
    <source>
        <dbReference type="ARBA" id="ARBA00023012"/>
    </source>
</evidence>
<keyword evidence="6 10" id="KW-0418">Kinase</keyword>
<dbReference type="SMART" id="SM00387">
    <property type="entry name" value="HATPase_c"/>
    <property type="match status" value="1"/>
</dbReference>
<accession>A0ABS8HYM2</accession>
<dbReference type="InterPro" id="IPR036097">
    <property type="entry name" value="HisK_dim/P_sf"/>
</dbReference>
<dbReference type="PANTHER" id="PTHR45453:SF1">
    <property type="entry name" value="PHOSPHATE REGULON SENSOR PROTEIN PHOR"/>
    <property type="match status" value="1"/>
</dbReference>
<keyword evidence="7" id="KW-0902">Two-component regulatory system</keyword>
<dbReference type="InterPro" id="IPR003594">
    <property type="entry name" value="HATPase_dom"/>
</dbReference>
<dbReference type="Pfam" id="PF02518">
    <property type="entry name" value="HATPase_c"/>
    <property type="match status" value="1"/>
</dbReference>
<gene>
    <name evidence="10" type="ORF">LMF89_17955</name>
</gene>
<organism evidence="10 11">
    <name type="scientific">Pelosinus baikalensis</name>
    <dbReference type="NCBI Taxonomy" id="2892015"/>
    <lineage>
        <taxon>Bacteria</taxon>
        <taxon>Bacillati</taxon>
        <taxon>Bacillota</taxon>
        <taxon>Negativicutes</taxon>
        <taxon>Selenomonadales</taxon>
        <taxon>Sporomusaceae</taxon>
        <taxon>Pelosinus</taxon>
    </lineage>
</organism>
<feature type="transmembrane region" description="Helical" evidence="8">
    <location>
        <begin position="12"/>
        <end position="32"/>
    </location>
</feature>
<dbReference type="PANTHER" id="PTHR45453">
    <property type="entry name" value="PHOSPHATE REGULON SENSOR PROTEIN PHOR"/>
    <property type="match status" value="1"/>
</dbReference>
<dbReference type="InterPro" id="IPR005467">
    <property type="entry name" value="His_kinase_dom"/>
</dbReference>
<comment type="caution">
    <text evidence="10">The sequence shown here is derived from an EMBL/GenBank/DDBJ whole genome shotgun (WGS) entry which is preliminary data.</text>
</comment>
<dbReference type="Pfam" id="PF00512">
    <property type="entry name" value="HisKA"/>
    <property type="match status" value="1"/>
</dbReference>
<dbReference type="InterPro" id="IPR004358">
    <property type="entry name" value="Sig_transdc_His_kin-like_C"/>
</dbReference>
<dbReference type="GO" id="GO:0016301">
    <property type="term" value="F:kinase activity"/>
    <property type="evidence" value="ECO:0007669"/>
    <property type="project" value="UniProtKB-KW"/>
</dbReference>